<feature type="transmembrane region" description="Helical" evidence="9">
    <location>
        <begin position="440"/>
        <end position="460"/>
    </location>
</feature>
<dbReference type="PANTHER" id="PTHR33362">
    <property type="entry name" value="SIALIC ACID TRAP TRANSPORTER PERMEASE PROTEIN SIAT-RELATED"/>
    <property type="match status" value="1"/>
</dbReference>
<dbReference type="Pfam" id="PF06808">
    <property type="entry name" value="DctM"/>
    <property type="match status" value="1"/>
</dbReference>
<name>A0ABU8VKN6_9BURK</name>
<feature type="transmembrane region" description="Helical" evidence="9">
    <location>
        <begin position="37"/>
        <end position="56"/>
    </location>
</feature>
<feature type="transmembrane region" description="Helical" evidence="9">
    <location>
        <begin position="176"/>
        <end position="194"/>
    </location>
</feature>
<evidence type="ECO:0000256" key="4">
    <source>
        <dbReference type="ARBA" id="ARBA00022519"/>
    </source>
</evidence>
<sequence length="627" mass="65440">MHRQHVDPPEAATRASAPQRALQCADKALGMLCEVPAALLVVAEIVVLFSGVVSRYLLHSPLVWVDELASLLFIWLIMFGAAVAFRRGNHMRMTALVDKADPGLRGFLEAVATVAAMTWLALVAHPAFEFASEEAMVTLPALDISNAWRAAALPVGIGLILLTSVVRLLGTSSRRMALAAVIACGAVVAGLVLLQPVLQGLGNANLLVFFVLGVGLLVFTGVPIAFSFGLATFGYLALTTSTPTMVIVGRMDEGMSHLILLSVPLFVFLGVLIEMTSMARAMVQFLANLLGHVRGGLSYVLIGAMYLVSGISGSKAADMAAVAPVLFPEMKERGAEDGEMVALLSATGAQTETIPPSLVLITIGSVMGISIADLFTGGLLPGVVLAAMLGLVVWWRARKAGRPSGARVDWGVVGKSFVVALPALALPFVIRAAVVEGVATATEVSTIGIVYTVLAGLLIYRKLDLRRVWPALVETAALSGAILLIIGTATGMAWALTQSGFSSDLAAAMAKLPGGAAGFMAVSILAFVLLGSVLEGIPAIVLFGPLLFPIARQLGIHDVHYAMVVVLAMGIGLFAPPFGVGYYAACAISRTSPSEGVRHIGLYMASLFIGTVLVAAVPWISIGFLNR</sequence>
<dbReference type="InterPro" id="IPR004681">
    <property type="entry name" value="TRAP_DctM"/>
</dbReference>
<accession>A0ABU8VKN6</accession>
<feature type="transmembrane region" description="Helical" evidence="9">
    <location>
        <begin position="258"/>
        <end position="279"/>
    </location>
</feature>
<feature type="transmembrane region" description="Helical" evidence="9">
    <location>
        <begin position="416"/>
        <end position="434"/>
    </location>
</feature>
<evidence type="ECO:0000256" key="8">
    <source>
        <dbReference type="RuleBase" id="RU369079"/>
    </source>
</evidence>
<feature type="transmembrane region" description="Helical" evidence="9">
    <location>
        <begin position="516"/>
        <end position="547"/>
    </location>
</feature>
<evidence type="ECO:0000256" key="2">
    <source>
        <dbReference type="ARBA" id="ARBA00022448"/>
    </source>
</evidence>
<feature type="transmembrane region" description="Helical" evidence="9">
    <location>
        <begin position="353"/>
        <end position="372"/>
    </location>
</feature>
<dbReference type="RefSeq" id="WP_340359444.1">
    <property type="nucleotide sequence ID" value="NZ_JBBKZU010000011.1"/>
</dbReference>
<feature type="domain" description="TRAP C4-dicarboxylate transport system permease DctM subunit" evidence="11">
    <location>
        <begin position="216"/>
        <end position="620"/>
    </location>
</feature>
<dbReference type="Pfam" id="PF04290">
    <property type="entry name" value="DctQ"/>
    <property type="match status" value="1"/>
</dbReference>
<dbReference type="PANTHER" id="PTHR33362:SF2">
    <property type="entry name" value="TRAP TRANSPORTER LARGE PERMEASE PROTEIN"/>
    <property type="match status" value="1"/>
</dbReference>
<dbReference type="NCBIfam" id="TIGR00786">
    <property type="entry name" value="dctM"/>
    <property type="match status" value="1"/>
</dbReference>
<dbReference type="Proteomes" id="UP001365846">
    <property type="component" value="Unassembled WGS sequence"/>
</dbReference>
<evidence type="ECO:0000259" key="11">
    <source>
        <dbReference type="Pfam" id="PF06808"/>
    </source>
</evidence>
<feature type="transmembrane region" description="Helical" evidence="9">
    <location>
        <begin position="559"/>
        <end position="580"/>
    </location>
</feature>
<dbReference type="EMBL" id="JBBKZU010000011">
    <property type="protein sequence ID" value="MEJ8814191.1"/>
    <property type="molecule type" value="Genomic_DNA"/>
</dbReference>
<evidence type="ECO:0000313" key="12">
    <source>
        <dbReference type="EMBL" id="MEJ8814191.1"/>
    </source>
</evidence>
<feature type="domain" description="Tripartite ATP-independent periplasmic transporters DctQ component" evidence="10">
    <location>
        <begin position="45"/>
        <end position="170"/>
    </location>
</feature>
<evidence type="ECO:0000313" key="13">
    <source>
        <dbReference type="Proteomes" id="UP001365846"/>
    </source>
</evidence>
<protein>
    <submittedName>
        <fullName evidence="12">TRAP transporter large permease subunit</fullName>
    </submittedName>
</protein>
<feature type="transmembrane region" description="Helical" evidence="9">
    <location>
        <begin position="285"/>
        <end position="308"/>
    </location>
</feature>
<keyword evidence="2 8" id="KW-0813">Transport</keyword>
<comment type="caution">
    <text evidence="12">The sequence shown here is derived from an EMBL/GenBank/DDBJ whole genome shotgun (WGS) entry which is preliminary data.</text>
</comment>
<evidence type="ECO:0000256" key="7">
    <source>
        <dbReference type="ARBA" id="ARBA00023136"/>
    </source>
</evidence>
<organism evidence="12 13">
    <name type="scientific">Variovorax ureilyticus</name>
    <dbReference type="NCBI Taxonomy" id="1836198"/>
    <lineage>
        <taxon>Bacteria</taxon>
        <taxon>Pseudomonadati</taxon>
        <taxon>Pseudomonadota</taxon>
        <taxon>Betaproteobacteria</taxon>
        <taxon>Burkholderiales</taxon>
        <taxon>Comamonadaceae</taxon>
        <taxon>Variovorax</taxon>
    </lineage>
</organism>
<keyword evidence="6 9" id="KW-1133">Transmembrane helix</keyword>
<reference evidence="12 13" key="1">
    <citation type="submission" date="2024-03" db="EMBL/GenBank/DDBJ databases">
        <title>Novel species of the genus Variovorax.</title>
        <authorList>
            <person name="Liu Q."/>
            <person name="Xin Y.-H."/>
        </authorList>
    </citation>
    <scope>NUCLEOTIDE SEQUENCE [LARGE SCALE GENOMIC DNA]</scope>
    <source>
        <strain evidence="12 13">KACC 18899</strain>
    </source>
</reference>
<keyword evidence="3" id="KW-1003">Cell membrane</keyword>
<evidence type="ECO:0000256" key="9">
    <source>
        <dbReference type="SAM" id="Phobius"/>
    </source>
</evidence>
<dbReference type="InterPro" id="IPR055348">
    <property type="entry name" value="DctQ"/>
</dbReference>
<evidence type="ECO:0000259" key="10">
    <source>
        <dbReference type="Pfam" id="PF04290"/>
    </source>
</evidence>
<evidence type="ECO:0000256" key="6">
    <source>
        <dbReference type="ARBA" id="ARBA00022989"/>
    </source>
</evidence>
<evidence type="ECO:0000256" key="5">
    <source>
        <dbReference type="ARBA" id="ARBA00022692"/>
    </source>
</evidence>
<evidence type="ECO:0000256" key="1">
    <source>
        <dbReference type="ARBA" id="ARBA00004429"/>
    </source>
</evidence>
<keyword evidence="7 9" id="KW-0472">Membrane</keyword>
<dbReference type="InterPro" id="IPR010656">
    <property type="entry name" value="DctM"/>
</dbReference>
<feature type="transmembrane region" description="Helical" evidence="9">
    <location>
        <begin position="68"/>
        <end position="85"/>
    </location>
</feature>
<feature type="transmembrane region" description="Helical" evidence="9">
    <location>
        <begin position="148"/>
        <end position="169"/>
    </location>
</feature>
<comment type="function">
    <text evidence="8">Part of the tripartite ATP-independent periplasmic (TRAP) transport system.</text>
</comment>
<feature type="transmembrane region" description="Helical" evidence="9">
    <location>
        <begin position="206"/>
        <end position="238"/>
    </location>
</feature>
<feature type="transmembrane region" description="Helical" evidence="9">
    <location>
        <begin position="106"/>
        <end position="128"/>
    </location>
</feature>
<keyword evidence="4 8" id="KW-0997">Cell inner membrane</keyword>
<keyword evidence="13" id="KW-1185">Reference proteome</keyword>
<feature type="transmembrane region" description="Helical" evidence="9">
    <location>
        <begin position="378"/>
        <end position="395"/>
    </location>
</feature>
<proteinExistence type="predicted"/>
<feature type="transmembrane region" description="Helical" evidence="9">
    <location>
        <begin position="472"/>
        <end position="496"/>
    </location>
</feature>
<gene>
    <name evidence="12" type="ORF">WKW77_24105</name>
</gene>
<feature type="transmembrane region" description="Helical" evidence="9">
    <location>
        <begin position="600"/>
        <end position="625"/>
    </location>
</feature>
<comment type="subcellular location">
    <subcellularLocation>
        <location evidence="1 8">Cell inner membrane</location>
        <topology evidence="1 8">Multi-pass membrane protein</topology>
    </subcellularLocation>
</comment>
<keyword evidence="5 9" id="KW-0812">Transmembrane</keyword>
<evidence type="ECO:0000256" key="3">
    <source>
        <dbReference type="ARBA" id="ARBA00022475"/>
    </source>
</evidence>